<organism evidence="2 3">
    <name type="scientific">Oceanihabitans sediminis</name>
    <dbReference type="NCBI Taxonomy" id="1812012"/>
    <lineage>
        <taxon>Bacteria</taxon>
        <taxon>Pseudomonadati</taxon>
        <taxon>Bacteroidota</taxon>
        <taxon>Flavobacteriia</taxon>
        <taxon>Flavobacteriales</taxon>
        <taxon>Flavobacteriaceae</taxon>
        <taxon>Oceanihabitans</taxon>
    </lineage>
</organism>
<feature type="domain" description="Glycosyl transferase family 1" evidence="1">
    <location>
        <begin position="173"/>
        <end position="322"/>
    </location>
</feature>
<dbReference type="OrthoDB" id="139410at2"/>
<sequence>MKVLINTPDTSFFGGVANHYKGLKPYWSHNVKYNFVGGRKRIPGPILLIYDYLKFFILCAFGNYDVILLNPSLGKTAIKRDALFLRIASVFKIKTVVFFHGWSPDMVNVLNISSKKFCNTFNKADKIIVLAKSFKTDLMKWGITRPIYLTTTKVNDEMLKDFDFNYKPWDSNILFLTRIEIYKGIFTTLEAYKILKPDFPNLSLTIAGDGSKLEDAKDFVKEYKLEDVTFLGSISGDELIKTFSKASIYILPSHGEGMPTSVLEAMAFGIPIISRPVGGLVDFFKESENGYLIESYQPEKYAGKITQLLKESDTCKRIGEYNHIYAKNNFMASKVALKLEEILNY</sequence>
<dbReference type="AlphaFoldDB" id="A0A368P6W4"/>
<dbReference type="CDD" id="cd03801">
    <property type="entry name" value="GT4_PimA-like"/>
    <property type="match status" value="1"/>
</dbReference>
<evidence type="ECO:0000313" key="3">
    <source>
        <dbReference type="Proteomes" id="UP000252249"/>
    </source>
</evidence>
<reference evidence="2 3" key="1">
    <citation type="submission" date="2018-07" db="EMBL/GenBank/DDBJ databases">
        <title>Oceanihabitans testaceum sp. nov., isolated from marine sediment.</title>
        <authorList>
            <person name="Li C.-M."/>
        </authorList>
    </citation>
    <scope>NUCLEOTIDE SEQUENCE [LARGE SCALE GENOMIC DNA]</scope>
    <source>
        <strain evidence="2 3">S9-10</strain>
    </source>
</reference>
<accession>A0A368P6W4</accession>
<evidence type="ECO:0000313" key="2">
    <source>
        <dbReference type="EMBL" id="RCU58627.1"/>
    </source>
</evidence>
<dbReference type="SUPFAM" id="SSF53756">
    <property type="entry name" value="UDP-Glycosyltransferase/glycogen phosphorylase"/>
    <property type="match status" value="1"/>
</dbReference>
<dbReference type="InterPro" id="IPR001296">
    <property type="entry name" value="Glyco_trans_1"/>
</dbReference>
<keyword evidence="3" id="KW-1185">Reference proteome</keyword>
<dbReference type="InterPro" id="IPR050194">
    <property type="entry name" value="Glycosyltransferase_grp1"/>
</dbReference>
<keyword evidence="2" id="KW-0808">Transferase</keyword>
<dbReference type="EMBL" id="QPIG01000001">
    <property type="protein sequence ID" value="RCU58627.1"/>
    <property type="molecule type" value="Genomic_DNA"/>
</dbReference>
<dbReference type="RefSeq" id="WP_113966768.1">
    <property type="nucleotide sequence ID" value="NZ_QNRP01000011.1"/>
</dbReference>
<dbReference type="PANTHER" id="PTHR45947:SF3">
    <property type="entry name" value="SULFOQUINOVOSYL TRANSFERASE SQD2"/>
    <property type="match status" value="1"/>
</dbReference>
<name>A0A368P6W4_9FLAO</name>
<dbReference type="PANTHER" id="PTHR45947">
    <property type="entry name" value="SULFOQUINOVOSYL TRANSFERASE SQD2"/>
    <property type="match status" value="1"/>
</dbReference>
<dbReference type="Gene3D" id="3.40.50.2000">
    <property type="entry name" value="Glycogen Phosphorylase B"/>
    <property type="match status" value="2"/>
</dbReference>
<gene>
    <name evidence="2" type="ORF">DU428_04415</name>
</gene>
<dbReference type="Proteomes" id="UP000252249">
    <property type="component" value="Unassembled WGS sequence"/>
</dbReference>
<comment type="caution">
    <text evidence="2">The sequence shown here is derived from an EMBL/GenBank/DDBJ whole genome shotgun (WGS) entry which is preliminary data.</text>
</comment>
<dbReference type="GO" id="GO:0016758">
    <property type="term" value="F:hexosyltransferase activity"/>
    <property type="evidence" value="ECO:0007669"/>
    <property type="project" value="TreeGrafter"/>
</dbReference>
<evidence type="ECO:0000259" key="1">
    <source>
        <dbReference type="Pfam" id="PF00534"/>
    </source>
</evidence>
<protein>
    <submittedName>
        <fullName evidence="2">Glycosyltransferase family 1 protein</fullName>
    </submittedName>
</protein>
<proteinExistence type="predicted"/>
<dbReference type="Pfam" id="PF00534">
    <property type="entry name" value="Glycos_transf_1"/>
    <property type="match status" value="1"/>
</dbReference>